<dbReference type="InterPro" id="IPR051701">
    <property type="entry name" value="Mito_OM_Translocase_MSP1"/>
</dbReference>
<dbReference type="InterPro" id="IPR027417">
    <property type="entry name" value="P-loop_NTPase"/>
</dbReference>
<accession>A0A0L0S7J1</accession>
<dbReference type="GO" id="GO:0005524">
    <property type="term" value="F:ATP binding"/>
    <property type="evidence" value="ECO:0007669"/>
    <property type="project" value="UniProtKB-KW"/>
</dbReference>
<dbReference type="Proteomes" id="UP000054350">
    <property type="component" value="Unassembled WGS sequence"/>
</dbReference>
<evidence type="ECO:0000313" key="6">
    <source>
        <dbReference type="Proteomes" id="UP000054350"/>
    </source>
</evidence>
<evidence type="ECO:0000259" key="4">
    <source>
        <dbReference type="SMART" id="SM00382"/>
    </source>
</evidence>
<sequence length="690" mass="74517">MLSPSARSVTATASRALLGLLRRSATRGSTVTAMRRVQIYGLSTPNALRVPVALASFRRWSSASAAETTATAPTVHSEDIATSSNERDAERPADSAATSSSTTLTSDSTTNVASAHFVDLFPLGRAVVDALQPSKTGAKSGGRKRTPTSASTTTAPSSSTAKKGSAALVSVPLVPSPILPLDLDRVRQSPGFPRQAELEYLALGIVDWQLWIDGDMHTVDPPTCDAMADPANSRAVEMAVLLGHSAYLLNVPDLFAAVRAQMRPVDAAADEIGDVFFMGCEDELFEESERVNNMRRTLDQWLAAFEADAVAKGPTTLVVQHASLFFRSPTTYNLLEHLHAKLKALATRHANVRVLYNMTAVSESFLEAEDGDRDMDEFELKRWPLIRLDQSAATGDVDPKVIAAFKSYMTWADFLGRISETVAPADLAPDFHEALTAVRPLLENQRPDELLIMGLRGVFAKHYWPMVILGGAMSDLARAEWKVDAAKEVLRVATSTVGARSGMSRPKTFTMSAASALFGRMGPGSQKFEVVSPADVKDGLDDVIGHVAAKQALHALIQLPLQFRDQFERGVLAKAGSSGVLMYGPPGTGKTMLARATAKDAGAHFISVNPSDVFNQYVGESEKYIKNLFEAARANTPCVLFLDEVDALFSNRDFDRQGYRRDILNEFCLQWDGIKSSPGIIVVGTTNPAV</sequence>
<evidence type="ECO:0000313" key="5">
    <source>
        <dbReference type="EMBL" id="KNE58548.1"/>
    </source>
</evidence>
<dbReference type="eggNOG" id="KOG0737">
    <property type="taxonomic scope" value="Eukaryota"/>
</dbReference>
<keyword evidence="6" id="KW-1185">Reference proteome</keyword>
<dbReference type="SUPFAM" id="SSF52540">
    <property type="entry name" value="P-loop containing nucleoside triphosphate hydrolases"/>
    <property type="match status" value="1"/>
</dbReference>
<dbReference type="STRING" id="578462.A0A0L0S7J1"/>
<dbReference type="InterPro" id="IPR003959">
    <property type="entry name" value="ATPase_AAA_core"/>
</dbReference>
<feature type="compositionally biased region" description="Low complexity" evidence="3">
    <location>
        <begin position="147"/>
        <end position="165"/>
    </location>
</feature>
<protein>
    <recommendedName>
        <fullName evidence="4">AAA+ ATPase domain-containing protein</fullName>
    </recommendedName>
</protein>
<dbReference type="OrthoDB" id="39734at2759"/>
<reference evidence="5 6" key="1">
    <citation type="submission" date="2009-11" db="EMBL/GenBank/DDBJ databases">
        <title>Annotation of Allomyces macrogynus ATCC 38327.</title>
        <authorList>
            <consortium name="The Broad Institute Genome Sequencing Platform"/>
            <person name="Russ C."/>
            <person name="Cuomo C."/>
            <person name="Burger G."/>
            <person name="Gray M.W."/>
            <person name="Holland P.W.H."/>
            <person name="King N."/>
            <person name="Lang F.B.F."/>
            <person name="Roger A.J."/>
            <person name="Ruiz-Trillo I."/>
            <person name="Young S.K."/>
            <person name="Zeng Q."/>
            <person name="Gargeya S."/>
            <person name="Fitzgerald M."/>
            <person name="Haas B."/>
            <person name="Abouelleil A."/>
            <person name="Alvarado L."/>
            <person name="Arachchi H.M."/>
            <person name="Berlin A."/>
            <person name="Chapman S.B."/>
            <person name="Gearin G."/>
            <person name="Goldberg J."/>
            <person name="Griggs A."/>
            <person name="Gujja S."/>
            <person name="Hansen M."/>
            <person name="Heiman D."/>
            <person name="Howarth C."/>
            <person name="Larimer J."/>
            <person name="Lui A."/>
            <person name="MacDonald P.J.P."/>
            <person name="McCowen C."/>
            <person name="Montmayeur A."/>
            <person name="Murphy C."/>
            <person name="Neiman D."/>
            <person name="Pearson M."/>
            <person name="Priest M."/>
            <person name="Roberts A."/>
            <person name="Saif S."/>
            <person name="Shea T."/>
            <person name="Sisk P."/>
            <person name="Stolte C."/>
            <person name="Sykes S."/>
            <person name="Wortman J."/>
            <person name="Nusbaum C."/>
            <person name="Birren B."/>
        </authorList>
    </citation>
    <scope>NUCLEOTIDE SEQUENCE [LARGE SCALE GENOMIC DNA]</scope>
    <source>
        <strain evidence="5 6">ATCC 38327</strain>
    </source>
</reference>
<dbReference type="AlphaFoldDB" id="A0A0L0S7J1"/>
<name>A0A0L0S7J1_ALLM3</name>
<dbReference type="VEuPathDB" id="FungiDB:AMAG_18266"/>
<evidence type="ECO:0000256" key="3">
    <source>
        <dbReference type="SAM" id="MobiDB-lite"/>
    </source>
</evidence>
<feature type="compositionally biased region" description="Low complexity" evidence="3">
    <location>
        <begin position="94"/>
        <end position="108"/>
    </location>
</feature>
<evidence type="ECO:0000256" key="2">
    <source>
        <dbReference type="ARBA" id="ARBA00022840"/>
    </source>
</evidence>
<dbReference type="GO" id="GO:0016887">
    <property type="term" value="F:ATP hydrolysis activity"/>
    <property type="evidence" value="ECO:0007669"/>
    <property type="project" value="InterPro"/>
</dbReference>
<feature type="domain" description="AAA+ ATPase" evidence="4">
    <location>
        <begin position="576"/>
        <end position="677"/>
    </location>
</feature>
<dbReference type="Gene3D" id="3.40.50.300">
    <property type="entry name" value="P-loop containing nucleotide triphosphate hydrolases"/>
    <property type="match status" value="1"/>
</dbReference>
<reference evidence="6" key="2">
    <citation type="submission" date="2009-11" db="EMBL/GenBank/DDBJ databases">
        <title>The Genome Sequence of Allomyces macrogynus strain ATCC 38327.</title>
        <authorList>
            <consortium name="The Broad Institute Genome Sequencing Platform"/>
            <person name="Russ C."/>
            <person name="Cuomo C."/>
            <person name="Shea T."/>
            <person name="Young S.K."/>
            <person name="Zeng Q."/>
            <person name="Koehrsen M."/>
            <person name="Haas B."/>
            <person name="Borodovsky M."/>
            <person name="Guigo R."/>
            <person name="Alvarado L."/>
            <person name="Berlin A."/>
            <person name="Borenstein D."/>
            <person name="Chen Z."/>
            <person name="Engels R."/>
            <person name="Freedman E."/>
            <person name="Gellesch M."/>
            <person name="Goldberg J."/>
            <person name="Griggs A."/>
            <person name="Gujja S."/>
            <person name="Heiman D."/>
            <person name="Hepburn T."/>
            <person name="Howarth C."/>
            <person name="Jen D."/>
            <person name="Larson L."/>
            <person name="Lewis B."/>
            <person name="Mehta T."/>
            <person name="Park D."/>
            <person name="Pearson M."/>
            <person name="Roberts A."/>
            <person name="Saif S."/>
            <person name="Shenoy N."/>
            <person name="Sisk P."/>
            <person name="Stolte C."/>
            <person name="Sykes S."/>
            <person name="Walk T."/>
            <person name="White J."/>
            <person name="Yandava C."/>
            <person name="Burger G."/>
            <person name="Gray M.W."/>
            <person name="Holland P.W.H."/>
            <person name="King N."/>
            <person name="Lang F.B.F."/>
            <person name="Roger A.J."/>
            <person name="Ruiz-Trillo I."/>
            <person name="Lander E."/>
            <person name="Nusbaum C."/>
        </authorList>
    </citation>
    <scope>NUCLEOTIDE SEQUENCE [LARGE SCALE GENOMIC DNA]</scope>
    <source>
        <strain evidence="6">ATCC 38327</strain>
    </source>
</reference>
<organism evidence="5 6">
    <name type="scientific">Allomyces macrogynus (strain ATCC 38327)</name>
    <name type="common">Allomyces javanicus var. macrogynus</name>
    <dbReference type="NCBI Taxonomy" id="578462"/>
    <lineage>
        <taxon>Eukaryota</taxon>
        <taxon>Fungi</taxon>
        <taxon>Fungi incertae sedis</taxon>
        <taxon>Blastocladiomycota</taxon>
        <taxon>Blastocladiomycetes</taxon>
        <taxon>Blastocladiales</taxon>
        <taxon>Blastocladiaceae</taxon>
        <taxon>Allomyces</taxon>
    </lineage>
</organism>
<dbReference type="PANTHER" id="PTHR45644">
    <property type="entry name" value="AAA ATPASE, PUTATIVE (AFU_ORTHOLOGUE AFUA_2G12920)-RELATED-RELATED"/>
    <property type="match status" value="1"/>
</dbReference>
<feature type="region of interest" description="Disordered" evidence="3">
    <location>
        <begin position="132"/>
        <end position="165"/>
    </location>
</feature>
<keyword evidence="1" id="KW-0547">Nucleotide-binding</keyword>
<dbReference type="Pfam" id="PF00004">
    <property type="entry name" value="AAA"/>
    <property type="match status" value="1"/>
</dbReference>
<evidence type="ECO:0000256" key="1">
    <source>
        <dbReference type="ARBA" id="ARBA00022741"/>
    </source>
</evidence>
<dbReference type="PANTHER" id="PTHR45644:SF56">
    <property type="entry name" value="AAA ATPASE, PUTATIVE (AFU_ORTHOLOGUE AFUA_2G12920)-RELATED"/>
    <property type="match status" value="1"/>
</dbReference>
<dbReference type="GO" id="GO:0005741">
    <property type="term" value="C:mitochondrial outer membrane"/>
    <property type="evidence" value="ECO:0007669"/>
    <property type="project" value="TreeGrafter"/>
</dbReference>
<feature type="region of interest" description="Disordered" evidence="3">
    <location>
        <begin position="65"/>
        <end position="108"/>
    </location>
</feature>
<keyword evidence="2" id="KW-0067">ATP-binding</keyword>
<gene>
    <name evidence="5" type="ORF">AMAG_18266</name>
</gene>
<dbReference type="SMART" id="SM00382">
    <property type="entry name" value="AAA"/>
    <property type="match status" value="1"/>
</dbReference>
<dbReference type="EMBL" id="GG745333">
    <property type="protein sequence ID" value="KNE58548.1"/>
    <property type="molecule type" value="Genomic_DNA"/>
</dbReference>
<dbReference type="InterPro" id="IPR003593">
    <property type="entry name" value="AAA+_ATPase"/>
</dbReference>
<proteinExistence type="predicted"/>